<feature type="domain" description="TF-B3" evidence="6">
    <location>
        <begin position="554"/>
        <end position="648"/>
    </location>
</feature>
<dbReference type="PANTHER" id="PTHR31391:SF157">
    <property type="entry name" value="B3 DOMAIN-CONTAINING PROTEIN REM16"/>
    <property type="match status" value="1"/>
</dbReference>
<dbReference type="SUPFAM" id="SSF101936">
    <property type="entry name" value="DNA-binding pseudobarrel domain"/>
    <property type="match status" value="4"/>
</dbReference>
<keyword evidence="3" id="KW-0238">DNA-binding</keyword>
<feature type="domain" description="TF-B3" evidence="6">
    <location>
        <begin position="234"/>
        <end position="332"/>
    </location>
</feature>
<dbReference type="AlphaFoldDB" id="A0A8J4RPV8"/>
<dbReference type="Proteomes" id="UP000737018">
    <property type="component" value="Unassembled WGS sequence"/>
</dbReference>
<dbReference type="InterPro" id="IPR015300">
    <property type="entry name" value="DNA-bd_pseudobarrel_sf"/>
</dbReference>
<dbReference type="PANTHER" id="PTHR31391">
    <property type="entry name" value="B3 DOMAIN-CONTAINING PROTEIN OS11G0197600-RELATED"/>
    <property type="match status" value="1"/>
</dbReference>
<evidence type="ECO:0000256" key="5">
    <source>
        <dbReference type="ARBA" id="ARBA00023242"/>
    </source>
</evidence>
<name>A0A8J4RPV8_9ROSI</name>
<dbReference type="Gene3D" id="2.40.330.10">
    <property type="entry name" value="DNA-binding pseudobarrel domain"/>
    <property type="match status" value="4"/>
</dbReference>
<dbReference type="GO" id="GO:0005634">
    <property type="term" value="C:nucleus"/>
    <property type="evidence" value="ECO:0007669"/>
    <property type="project" value="UniProtKB-SubCell"/>
</dbReference>
<evidence type="ECO:0000256" key="3">
    <source>
        <dbReference type="ARBA" id="ARBA00023125"/>
    </source>
</evidence>
<feature type="domain" description="TF-B3" evidence="6">
    <location>
        <begin position="375"/>
        <end position="469"/>
    </location>
</feature>
<dbReference type="InterPro" id="IPR003340">
    <property type="entry name" value="B3_DNA-bd"/>
</dbReference>
<dbReference type="GO" id="GO:0003677">
    <property type="term" value="F:DNA binding"/>
    <property type="evidence" value="ECO:0007669"/>
    <property type="project" value="UniProtKB-KW"/>
</dbReference>
<proteinExistence type="predicted"/>
<dbReference type="SMART" id="SM01019">
    <property type="entry name" value="B3"/>
    <property type="match status" value="4"/>
</dbReference>
<evidence type="ECO:0000313" key="8">
    <source>
        <dbReference type="Proteomes" id="UP000737018"/>
    </source>
</evidence>
<dbReference type="OrthoDB" id="1840387at2759"/>
<evidence type="ECO:0000256" key="4">
    <source>
        <dbReference type="ARBA" id="ARBA00023163"/>
    </source>
</evidence>
<keyword evidence="8" id="KW-1185">Reference proteome</keyword>
<dbReference type="CDD" id="cd10017">
    <property type="entry name" value="B3_DNA"/>
    <property type="match status" value="4"/>
</dbReference>
<evidence type="ECO:0000256" key="2">
    <source>
        <dbReference type="ARBA" id="ARBA00023015"/>
    </source>
</evidence>
<dbReference type="EMBL" id="JRKL02000659">
    <property type="protein sequence ID" value="KAF3969332.1"/>
    <property type="molecule type" value="Genomic_DNA"/>
</dbReference>
<dbReference type="PROSITE" id="PS50863">
    <property type="entry name" value="B3"/>
    <property type="match status" value="4"/>
</dbReference>
<gene>
    <name evidence="7" type="ORF">CMV_006865</name>
</gene>
<dbReference type="InterPro" id="IPR044837">
    <property type="entry name" value="REM16-like"/>
</dbReference>
<keyword evidence="5" id="KW-0539">Nucleus</keyword>
<reference evidence="7" key="1">
    <citation type="submission" date="2020-03" db="EMBL/GenBank/DDBJ databases">
        <title>Castanea mollissima Vanexum genome sequencing.</title>
        <authorList>
            <person name="Staton M."/>
        </authorList>
    </citation>
    <scope>NUCLEOTIDE SEQUENCE</scope>
    <source>
        <tissue evidence="7">Leaf</tissue>
    </source>
</reference>
<organism evidence="7 8">
    <name type="scientific">Castanea mollissima</name>
    <name type="common">Chinese chestnut</name>
    <dbReference type="NCBI Taxonomy" id="60419"/>
    <lineage>
        <taxon>Eukaryota</taxon>
        <taxon>Viridiplantae</taxon>
        <taxon>Streptophyta</taxon>
        <taxon>Embryophyta</taxon>
        <taxon>Tracheophyta</taxon>
        <taxon>Spermatophyta</taxon>
        <taxon>Magnoliopsida</taxon>
        <taxon>eudicotyledons</taxon>
        <taxon>Gunneridae</taxon>
        <taxon>Pentapetalae</taxon>
        <taxon>rosids</taxon>
        <taxon>fabids</taxon>
        <taxon>Fagales</taxon>
        <taxon>Fagaceae</taxon>
        <taxon>Castanea</taxon>
    </lineage>
</organism>
<sequence>MGETCKDWSKWAEGIYWDHFQTIHFSQYLLGDYDRQLAIPKKFVDNVKKKLPQSVTLKGPSGLTWDVELKTIDDTLFFNHGWQEFVKDHSLEETDLLVFRKCGPTENDNGCLTKKKTREGSIDDVHTPLDDGVACPSPLNYVSDDSVTVPSEQCIISLVSNKRTRKSARSVGSKEPATFGEGVKSAASDDAECSPIFKNLSQGPHYSSNRRLVSEDEIKNALLLAQAASSDDTYLVVMRPTHVYKRFFVYIPLEWATNHLSLENQEIHLRFNKDTWRARYNHNRVRGYGGITGGWKHFVIDNNLEEFDACLFKPAGQMDGLTILDVSIFRVVEEISPRTLLTPPRKRGITFGFEFVLILEEFLMARKPECYKSSRPSFFKVLIGDFSEQLCIPPAFVKNFNVRLLSKCSLRSSTGKVYVVRVEERENNDLFFWGGWHDFVKDNSLDIGDFLVFKYDGNSMFKVKIYGRNACEKDVRLAKRKEEYPIPSIKKGKQIQENTIIEELKPDSYKESSGQKAINSNKIISGCSKFGEEFINDDIKESGMKSISSFKSENSYFIATWTWYSQYYMTIPKFVAIEKDLSSKKRAMLLDPSGSPWPVRLDLVADGFLNMTSGWPDFCRGNKVGPGDTFIFEFVTQTVMQVHIFRAGAKKEAQCLGVDE</sequence>
<dbReference type="Pfam" id="PF02362">
    <property type="entry name" value="B3"/>
    <property type="match status" value="4"/>
</dbReference>
<evidence type="ECO:0000256" key="1">
    <source>
        <dbReference type="ARBA" id="ARBA00004123"/>
    </source>
</evidence>
<feature type="domain" description="TF-B3" evidence="6">
    <location>
        <begin position="22"/>
        <end position="118"/>
    </location>
</feature>
<keyword evidence="2" id="KW-0805">Transcription regulation</keyword>
<comment type="subcellular location">
    <subcellularLocation>
        <location evidence="1">Nucleus</location>
    </subcellularLocation>
</comment>
<evidence type="ECO:0000259" key="6">
    <source>
        <dbReference type="PROSITE" id="PS50863"/>
    </source>
</evidence>
<protein>
    <recommendedName>
        <fullName evidence="6">TF-B3 domain-containing protein</fullName>
    </recommendedName>
</protein>
<accession>A0A8J4RPV8</accession>
<evidence type="ECO:0000313" key="7">
    <source>
        <dbReference type="EMBL" id="KAF3969332.1"/>
    </source>
</evidence>
<comment type="caution">
    <text evidence="7">The sequence shown here is derived from an EMBL/GenBank/DDBJ whole genome shotgun (WGS) entry which is preliminary data.</text>
</comment>
<keyword evidence="4" id="KW-0804">Transcription</keyword>